<proteinExistence type="predicted"/>
<dbReference type="InterPro" id="IPR022224">
    <property type="entry name" value="DUF3750"/>
</dbReference>
<accession>A0ABU9T880</accession>
<dbReference type="Proteomes" id="UP001477870">
    <property type="component" value="Unassembled WGS sequence"/>
</dbReference>
<evidence type="ECO:0000313" key="1">
    <source>
        <dbReference type="EMBL" id="MEM5502317.1"/>
    </source>
</evidence>
<keyword evidence="2" id="KW-1185">Reference proteome</keyword>
<dbReference type="Pfam" id="PF12570">
    <property type="entry name" value="DUF3750"/>
    <property type="match status" value="1"/>
</dbReference>
<name>A0ABU9T880_9HYPH</name>
<protein>
    <submittedName>
        <fullName evidence="1">DUF3750 domain-containing protein</fullName>
    </submittedName>
</protein>
<evidence type="ECO:0000313" key="2">
    <source>
        <dbReference type="Proteomes" id="UP001477870"/>
    </source>
</evidence>
<dbReference type="RefSeq" id="WP_342848646.1">
    <property type="nucleotide sequence ID" value="NZ_JBBMQO010000006.1"/>
</dbReference>
<sequence length="251" mass="28152">MRFVFRYSFIFLLPFLLPTIGAAAWWTSVERPASWRSADWGSSGLLSKQRDKDQPTIYIMAARTGGFKGAFAVHSWIVIKREDQDGYDRYDKLGWGSPIRKNNYAADAYWYSNKPSIIAKITGEEAKRLIPKVENAISAYRYSNAGDYTIWPGPNSNTFVADVLRNVPELNASLPPNAVGKDYLGDDTWFMRTSNNSDTYINLGGYIGFAFGRTVGFELQFMGQTIGLDIQKPAIKLPAFGRLELSKDAAL</sequence>
<gene>
    <name evidence="1" type="ORF">WNY59_12050</name>
</gene>
<reference evidence="1 2" key="1">
    <citation type="submission" date="2024-03" db="EMBL/GenBank/DDBJ databases">
        <title>Community enrichment and isolation of bacterial strains for fucoidan degradation.</title>
        <authorList>
            <person name="Sichert A."/>
        </authorList>
    </citation>
    <scope>NUCLEOTIDE SEQUENCE [LARGE SCALE GENOMIC DNA]</scope>
    <source>
        <strain evidence="1 2">AS62</strain>
    </source>
</reference>
<dbReference type="EMBL" id="JBBMQO010000006">
    <property type="protein sequence ID" value="MEM5502317.1"/>
    <property type="molecule type" value="Genomic_DNA"/>
</dbReference>
<organism evidence="1 2">
    <name type="scientific">Ahrensia kielensis</name>
    <dbReference type="NCBI Taxonomy" id="76980"/>
    <lineage>
        <taxon>Bacteria</taxon>
        <taxon>Pseudomonadati</taxon>
        <taxon>Pseudomonadota</taxon>
        <taxon>Alphaproteobacteria</taxon>
        <taxon>Hyphomicrobiales</taxon>
        <taxon>Ahrensiaceae</taxon>
        <taxon>Ahrensia</taxon>
    </lineage>
</organism>
<comment type="caution">
    <text evidence="1">The sequence shown here is derived from an EMBL/GenBank/DDBJ whole genome shotgun (WGS) entry which is preliminary data.</text>
</comment>